<dbReference type="EMBL" id="PEBX01000175">
    <property type="protein sequence ID" value="PTQ55167.1"/>
    <property type="molecule type" value="Genomic_DNA"/>
</dbReference>
<dbReference type="AlphaFoldDB" id="A0A2R6XXL5"/>
<sequence length="59" mass="6625">MIGNILSLILFLSYYAIRKRTLYQIVSFSPIQWKEGIIFGVGGIALNFFISIASISLVK</sequence>
<keyword evidence="1" id="KW-0812">Transmembrane</keyword>
<feature type="transmembrane region" description="Helical" evidence="1">
    <location>
        <begin position="37"/>
        <end position="58"/>
    </location>
</feature>
<organism evidence="2 3">
    <name type="scientific">Candidatus Carbonibacillus altaicus</name>
    <dbReference type="NCBI Taxonomy" id="2163959"/>
    <lineage>
        <taxon>Bacteria</taxon>
        <taxon>Bacillati</taxon>
        <taxon>Bacillota</taxon>
        <taxon>Bacilli</taxon>
        <taxon>Bacillales</taxon>
        <taxon>Candidatus Carbonibacillus</taxon>
    </lineage>
</organism>
<accession>A0A2R6XXL5</accession>
<gene>
    <name evidence="2" type="ORF">BSOLF_0055</name>
</gene>
<proteinExistence type="predicted"/>
<keyword evidence="1" id="KW-0472">Membrane</keyword>
<evidence type="ECO:0000313" key="3">
    <source>
        <dbReference type="Proteomes" id="UP000244338"/>
    </source>
</evidence>
<comment type="caution">
    <text evidence="2">The sequence shown here is derived from an EMBL/GenBank/DDBJ whole genome shotgun (WGS) entry which is preliminary data.</text>
</comment>
<name>A0A2R6XXL5_9BACL</name>
<dbReference type="Proteomes" id="UP000244338">
    <property type="component" value="Unassembled WGS sequence"/>
</dbReference>
<reference evidence="3" key="1">
    <citation type="journal article" date="2018" name="Sci. Rep.">
        <title>Lignite coal burning seam in the remote Altai Mountains harbors a hydrogen-driven thermophilic microbial community.</title>
        <authorList>
            <person name="Kadnikov V.V."/>
            <person name="Mardanov A.V."/>
            <person name="Ivasenko D.A."/>
            <person name="Antsiferov D.V."/>
            <person name="Beletsky A.V."/>
            <person name="Karnachuk O.V."/>
            <person name="Ravin N.V."/>
        </authorList>
    </citation>
    <scope>NUCLEOTIDE SEQUENCE [LARGE SCALE GENOMIC DNA]</scope>
</reference>
<evidence type="ECO:0000256" key="1">
    <source>
        <dbReference type="SAM" id="Phobius"/>
    </source>
</evidence>
<evidence type="ECO:0000313" key="2">
    <source>
        <dbReference type="EMBL" id="PTQ55167.1"/>
    </source>
</evidence>
<protein>
    <submittedName>
        <fullName evidence="2">Uncharacterized protein</fullName>
    </submittedName>
</protein>
<keyword evidence="1" id="KW-1133">Transmembrane helix</keyword>